<organism evidence="1 2">
    <name type="scientific">Streptomyces incanus</name>
    <dbReference type="NCBI Taxonomy" id="887453"/>
    <lineage>
        <taxon>Bacteria</taxon>
        <taxon>Bacillati</taxon>
        <taxon>Actinomycetota</taxon>
        <taxon>Actinomycetes</taxon>
        <taxon>Kitasatosporales</taxon>
        <taxon>Streptomycetaceae</taxon>
        <taxon>Streptomyces</taxon>
    </lineage>
</organism>
<name>A0ABW0XMQ3_9ACTN</name>
<dbReference type="Proteomes" id="UP001596183">
    <property type="component" value="Unassembled WGS sequence"/>
</dbReference>
<reference evidence="2" key="1">
    <citation type="journal article" date="2019" name="Int. J. Syst. Evol. Microbiol.">
        <title>The Global Catalogue of Microorganisms (GCM) 10K type strain sequencing project: providing services to taxonomists for standard genome sequencing and annotation.</title>
        <authorList>
            <consortium name="The Broad Institute Genomics Platform"/>
            <consortium name="The Broad Institute Genome Sequencing Center for Infectious Disease"/>
            <person name="Wu L."/>
            <person name="Ma J."/>
        </authorList>
    </citation>
    <scope>NUCLEOTIDE SEQUENCE [LARGE SCALE GENOMIC DNA]</scope>
    <source>
        <strain evidence="2">JCM 13852</strain>
    </source>
</reference>
<dbReference type="EMBL" id="JBHSPC010000032">
    <property type="protein sequence ID" value="MFC5671012.1"/>
    <property type="molecule type" value="Genomic_DNA"/>
</dbReference>
<accession>A0ABW0XMQ3</accession>
<proteinExistence type="predicted"/>
<evidence type="ECO:0000313" key="2">
    <source>
        <dbReference type="Proteomes" id="UP001596183"/>
    </source>
</evidence>
<sequence>MERYTHVVAQEKIKLKPVTAADRHSMPHYEVPEDADPLALLSSEREEGDCRSQGLIADCHADDTT</sequence>
<evidence type="ECO:0000313" key="1">
    <source>
        <dbReference type="EMBL" id="MFC5671012.1"/>
    </source>
</evidence>
<protein>
    <submittedName>
        <fullName evidence="1">Uncharacterized protein</fullName>
    </submittedName>
</protein>
<keyword evidence="2" id="KW-1185">Reference proteome</keyword>
<comment type="caution">
    <text evidence="1">The sequence shown here is derived from an EMBL/GenBank/DDBJ whole genome shotgun (WGS) entry which is preliminary data.</text>
</comment>
<gene>
    <name evidence="1" type="ORF">ACFP2V_13045</name>
</gene>